<dbReference type="EMBL" id="QTJU01000001">
    <property type="protein sequence ID" value="RFM30479.1"/>
    <property type="molecule type" value="Genomic_DNA"/>
</dbReference>
<dbReference type="OrthoDB" id="1523762at2"/>
<evidence type="ECO:0000259" key="2">
    <source>
        <dbReference type="PROSITE" id="PS51371"/>
    </source>
</evidence>
<evidence type="ECO:0000256" key="1">
    <source>
        <dbReference type="PROSITE-ProRule" id="PRU00703"/>
    </source>
</evidence>
<comment type="caution">
    <text evidence="3">The sequence shown here is derived from an EMBL/GenBank/DDBJ whole genome shotgun (WGS) entry which is preliminary data.</text>
</comment>
<dbReference type="InterPro" id="IPR046342">
    <property type="entry name" value="CBS_dom_sf"/>
</dbReference>
<keyword evidence="1" id="KW-0129">CBS domain</keyword>
<dbReference type="AlphaFoldDB" id="A0A3E1NR95"/>
<accession>A0A3E1NR95</accession>
<organism evidence="3 4">
    <name type="scientific">Deminuibacter soli</name>
    <dbReference type="NCBI Taxonomy" id="2291815"/>
    <lineage>
        <taxon>Bacteria</taxon>
        <taxon>Pseudomonadati</taxon>
        <taxon>Bacteroidota</taxon>
        <taxon>Chitinophagia</taxon>
        <taxon>Chitinophagales</taxon>
        <taxon>Chitinophagaceae</taxon>
        <taxon>Deminuibacter</taxon>
    </lineage>
</organism>
<dbReference type="InterPro" id="IPR000644">
    <property type="entry name" value="CBS_dom"/>
</dbReference>
<dbReference type="RefSeq" id="WP_116846234.1">
    <property type="nucleotide sequence ID" value="NZ_QTJU01000001.1"/>
</dbReference>
<dbReference type="Gene3D" id="3.10.580.10">
    <property type="entry name" value="CBS-domain"/>
    <property type="match status" value="1"/>
</dbReference>
<dbReference type="SUPFAM" id="SSF54631">
    <property type="entry name" value="CBS-domain pair"/>
    <property type="match status" value="1"/>
</dbReference>
<dbReference type="PROSITE" id="PS51371">
    <property type="entry name" value="CBS"/>
    <property type="match status" value="1"/>
</dbReference>
<gene>
    <name evidence="3" type="ORF">DXN05_05855</name>
</gene>
<proteinExistence type="predicted"/>
<evidence type="ECO:0000313" key="3">
    <source>
        <dbReference type="EMBL" id="RFM30479.1"/>
    </source>
</evidence>
<dbReference type="Proteomes" id="UP000261284">
    <property type="component" value="Unassembled WGS sequence"/>
</dbReference>
<reference evidence="3 4" key="1">
    <citation type="submission" date="2018-08" db="EMBL/GenBank/DDBJ databases">
        <title>Chitinophagaceae sp. K23C18032701, a novel bacterium isolated from forest soil.</title>
        <authorList>
            <person name="Wang C."/>
        </authorList>
    </citation>
    <scope>NUCLEOTIDE SEQUENCE [LARGE SCALE GENOMIC DNA]</scope>
    <source>
        <strain evidence="3 4">K23C18032701</strain>
    </source>
</reference>
<sequence>MLASQLVVTNYPSVSPVDKVALALQLMDDYDIAHLAVVSDLKYMGLVAKSDLLDADDNNTIAMLEHQWQGPSVLMTDHFLTALKTAASFDISLVPVVNGETKELQGVIPQMELIHAASKFTGAEEPGGLIVMEMEKRNFSFSEISRLVETNDAYITQVNTAVDAATGMLLISIKINKFEVSDIVATFQRYDYIIRYYFGEESYENELKENYDLLMTYLKM</sequence>
<name>A0A3E1NR95_9BACT</name>
<feature type="domain" description="CBS" evidence="2">
    <location>
        <begin position="7"/>
        <end position="63"/>
    </location>
</feature>
<evidence type="ECO:0000313" key="4">
    <source>
        <dbReference type="Proteomes" id="UP000261284"/>
    </source>
</evidence>
<dbReference type="Pfam" id="PF00571">
    <property type="entry name" value="CBS"/>
    <property type="match status" value="1"/>
</dbReference>
<protein>
    <submittedName>
        <fullName evidence="3">CBS domain-containing protein</fullName>
    </submittedName>
</protein>
<keyword evidence="4" id="KW-1185">Reference proteome</keyword>